<feature type="compositionally biased region" description="Basic and acidic residues" evidence="1">
    <location>
        <begin position="777"/>
        <end position="825"/>
    </location>
</feature>
<dbReference type="Pfam" id="PF14646">
    <property type="entry name" value="MYCBPAP"/>
    <property type="match status" value="1"/>
</dbReference>
<dbReference type="KEGG" id="emc:129328533"/>
<feature type="region of interest" description="Disordered" evidence="1">
    <location>
        <begin position="1"/>
        <end position="38"/>
    </location>
</feature>
<organism evidence="2 3">
    <name type="scientific">Eublepharis macularius</name>
    <name type="common">Leopard gecko</name>
    <name type="synonym">Cyrtodactylus macularius</name>
    <dbReference type="NCBI Taxonomy" id="481883"/>
    <lineage>
        <taxon>Eukaryota</taxon>
        <taxon>Metazoa</taxon>
        <taxon>Chordata</taxon>
        <taxon>Craniata</taxon>
        <taxon>Vertebrata</taxon>
        <taxon>Euteleostomi</taxon>
        <taxon>Lepidosauria</taxon>
        <taxon>Squamata</taxon>
        <taxon>Bifurcata</taxon>
        <taxon>Gekkota</taxon>
        <taxon>Eublepharidae</taxon>
        <taxon>Eublepharinae</taxon>
        <taxon>Eublepharis</taxon>
    </lineage>
</organism>
<feature type="region of interest" description="Disordered" evidence="1">
    <location>
        <begin position="170"/>
        <end position="189"/>
    </location>
</feature>
<sequence length="907" mass="103880">MMNKAGKKDTRNSKTPPDRKRAKAFEQPSSPVPEEPEPVSCVLQGDEIQALAIKLEDLKKLHAERPAEEEEKPSVTKTFLVRKSKPQTTGKKRYFLVAYPAGTDETGKTLRYSGIEGPVVDNNGHILSHSILGTLQEFKKEALARGHTYVAAMIPDSQPSSSTVPAWWRHREKHEEKEKTTPAPSSQHMALQNWRRNMALRKKQQERLCEKLQKSESELLMNFSENYRQIQEERTLIDRCLPALYPGKGQHAGNEFWSQPVWIGDELTGLMVTLGRSERGLPEPVTHIGKPRSIWKEMGTRPPKLLPFHRTWDKSLFLMKRRKELKEILEELDFYHPDLDGLEIVSRNQPFINVSAQSFAASDDIKESEEQRETQDLLEAYPDVFLEPVLGPSLMFCGQPARWIDNCSFEGEIGIAARVTFEILVGEKAESWLTVSNDGTAAIWYDWRRQSPPLTFQEKKEKRMPYFYFNTRSGVILPGQTRNFSFIFKSLNAGIFRESWEFGTHPVLLGGAVLQVALWGIAVYEDKTSGLREKLKKDIEAREIAVIVEENLKELLDRIRTPPQTPSPMDMYVSEEELFHRMNPELHYQHQVVKGLRELWNKLMNPPQDTSEVGSQRKSPGHMDELSPPKSAVELQQKSPGEDTRKSISSDISGARKSGEDLMSHLSVTDEDYMIRNEWNLSIAGFRQILLAVPVEEEREAALAQLNKAELELCNVQISPQTDLMYQICFQLWREVIDGLVSCSLMLRSLLGMPEKDTYADLVPEEPVEIKPVSVKGGKEDRRLQKEDKKSAGKDEKKGGKAGKEERPNSKKLKSKEEKKQKISTKETRDQISFILDKVELDAIHSRHEQVDPVVQEKYHEKLYAEVYGLLNSMLNRMLFLFEELEKDALEKKKKKKALFGSDFIMK</sequence>
<keyword evidence="2" id="KW-1185">Reference proteome</keyword>
<dbReference type="CTD" id="84073"/>
<feature type="compositionally biased region" description="Basic and acidic residues" evidence="1">
    <location>
        <begin position="1"/>
        <end position="19"/>
    </location>
</feature>
<gene>
    <name evidence="3" type="primary">MYCBPAP</name>
</gene>
<dbReference type="PANTHER" id="PTHR48421:SF1">
    <property type="entry name" value="MYCBP-ASSOCIATED PROTEIN"/>
    <property type="match status" value="1"/>
</dbReference>
<name>A0AA97KXC1_EUBMA</name>
<reference evidence="3" key="1">
    <citation type="submission" date="2025-08" db="UniProtKB">
        <authorList>
            <consortium name="RefSeq"/>
        </authorList>
    </citation>
    <scope>IDENTIFICATION</scope>
    <source>
        <tissue evidence="3">Blood</tissue>
    </source>
</reference>
<feature type="compositionally biased region" description="Polar residues" evidence="1">
    <location>
        <begin position="607"/>
        <end position="618"/>
    </location>
</feature>
<feature type="region of interest" description="Disordered" evidence="1">
    <location>
        <begin position="773"/>
        <end position="825"/>
    </location>
</feature>
<protein>
    <submittedName>
        <fullName evidence="3">MYCBP-associated protein isoform X1</fullName>
    </submittedName>
</protein>
<dbReference type="InterPro" id="IPR013783">
    <property type="entry name" value="Ig-like_fold"/>
</dbReference>
<dbReference type="AlphaFoldDB" id="A0AA97KXC1"/>
<evidence type="ECO:0000313" key="2">
    <source>
        <dbReference type="Proteomes" id="UP001190640"/>
    </source>
</evidence>
<dbReference type="Proteomes" id="UP001190640">
    <property type="component" value="Chromosome 4"/>
</dbReference>
<dbReference type="GeneID" id="129328533"/>
<dbReference type="RefSeq" id="XP_054833628.1">
    <property type="nucleotide sequence ID" value="XM_054977653.1"/>
</dbReference>
<evidence type="ECO:0000256" key="1">
    <source>
        <dbReference type="SAM" id="MobiDB-lite"/>
    </source>
</evidence>
<accession>A0AA97KXC1</accession>
<dbReference type="PANTHER" id="PTHR48421">
    <property type="entry name" value="MYCBP-ASSOCIATED PROTEIN"/>
    <property type="match status" value="1"/>
</dbReference>
<proteinExistence type="predicted"/>
<dbReference type="InterPro" id="IPR032707">
    <property type="entry name" value="MYCBPAP"/>
</dbReference>
<evidence type="ECO:0000313" key="3">
    <source>
        <dbReference type="RefSeq" id="XP_054833628.1"/>
    </source>
</evidence>
<dbReference type="Gene3D" id="2.60.40.10">
    <property type="entry name" value="Immunoglobulins"/>
    <property type="match status" value="1"/>
</dbReference>
<feature type="region of interest" description="Disordered" evidence="1">
    <location>
        <begin position="604"/>
        <end position="656"/>
    </location>
</feature>